<protein>
    <submittedName>
        <fullName evidence="1">Uncharacterized protein</fullName>
    </submittedName>
</protein>
<dbReference type="AlphaFoldDB" id="A0A7X0IP38"/>
<dbReference type="EMBL" id="JACHBG010000003">
    <property type="protein sequence ID" value="MBB6484548.1"/>
    <property type="molecule type" value="Genomic_DNA"/>
</dbReference>
<accession>A0A7X0IP38</accession>
<proteinExistence type="predicted"/>
<reference evidence="1 2" key="1">
    <citation type="submission" date="2020-08" db="EMBL/GenBank/DDBJ databases">
        <title>Genomic Encyclopedia of Type Strains, Phase IV (KMG-V): Genome sequencing to study the core and pangenomes of soil and plant-associated prokaryotes.</title>
        <authorList>
            <person name="Whitman W."/>
        </authorList>
    </citation>
    <scope>NUCLEOTIDE SEQUENCE [LARGE SCALE GENOMIC DNA]</scope>
    <source>
        <strain evidence="1 2">SEMIA 4060</strain>
    </source>
</reference>
<comment type="caution">
    <text evidence="1">The sequence shown here is derived from an EMBL/GenBank/DDBJ whole genome shotgun (WGS) entry which is preliminary data.</text>
</comment>
<name>A0A7X0IP38_9HYPH</name>
<dbReference type="Proteomes" id="UP000565576">
    <property type="component" value="Unassembled WGS sequence"/>
</dbReference>
<evidence type="ECO:0000313" key="1">
    <source>
        <dbReference type="EMBL" id="MBB6484548.1"/>
    </source>
</evidence>
<sequence length="61" mass="6620">MPSPVGAQLLIHDPNASPIALILPPPQQRRGDKIGVAMFLQCAYAMQAFFAQRWDIANTAA</sequence>
<evidence type="ECO:0000313" key="2">
    <source>
        <dbReference type="Proteomes" id="UP000565576"/>
    </source>
</evidence>
<gene>
    <name evidence="1" type="ORF">GGD46_001826</name>
</gene>
<organism evidence="1 2">
    <name type="scientific">Rhizobium lusitanum</name>
    <dbReference type="NCBI Taxonomy" id="293958"/>
    <lineage>
        <taxon>Bacteria</taxon>
        <taxon>Pseudomonadati</taxon>
        <taxon>Pseudomonadota</taxon>
        <taxon>Alphaproteobacteria</taxon>
        <taxon>Hyphomicrobiales</taxon>
        <taxon>Rhizobiaceae</taxon>
        <taxon>Rhizobium/Agrobacterium group</taxon>
        <taxon>Rhizobium</taxon>
    </lineage>
</organism>